<comment type="similarity">
    <text evidence="16">Belongs to the glycogen debranching enzyme family.</text>
</comment>
<evidence type="ECO:0000256" key="5">
    <source>
        <dbReference type="ARBA" id="ARBA00012560"/>
    </source>
</evidence>
<keyword evidence="8" id="KW-0963">Cytoplasm</keyword>
<evidence type="ECO:0000256" key="16">
    <source>
        <dbReference type="ARBA" id="ARBA00025780"/>
    </source>
</evidence>
<keyword evidence="9" id="KW-0328">Glycosyltransferase</keyword>
<dbReference type="PANTHER" id="PTHR10569:SF2">
    <property type="entry name" value="GLYCOGEN DEBRANCHING ENZYME"/>
    <property type="match status" value="1"/>
</dbReference>
<dbReference type="Pfam" id="PF14702">
    <property type="entry name" value="hGDE_central"/>
    <property type="match status" value="1"/>
</dbReference>
<feature type="compositionally biased region" description="Polar residues" evidence="18">
    <location>
        <begin position="59"/>
        <end position="69"/>
    </location>
</feature>
<comment type="function">
    <text evidence="3">Multifunctional enzyme acting as 1,4-alpha-D-glucan:1,4-alpha-D-glucan 4-alpha-D-glycosyltransferase and amylo-1,6-glucosidase in glycogen degradation.</text>
</comment>
<dbReference type="GO" id="GO:0005978">
    <property type="term" value="P:glycogen biosynthetic process"/>
    <property type="evidence" value="ECO:0007669"/>
    <property type="project" value="UniProtKB-KW"/>
</dbReference>
<dbReference type="FunFam" id="3.20.20.80:FF:000139">
    <property type="entry name" value="Uncharacterized protein, isoform B"/>
    <property type="match status" value="1"/>
</dbReference>
<evidence type="ECO:0000259" key="20">
    <source>
        <dbReference type="Pfam" id="PF14699"/>
    </source>
</evidence>
<evidence type="ECO:0000256" key="8">
    <source>
        <dbReference type="ARBA" id="ARBA00022490"/>
    </source>
</evidence>
<evidence type="ECO:0000256" key="1">
    <source>
        <dbReference type="ARBA" id="ARBA00000439"/>
    </source>
</evidence>
<keyword evidence="12" id="KW-0378">Hydrolase</keyword>
<dbReference type="Pfam" id="PF14701">
    <property type="entry name" value="hDGE_amylase"/>
    <property type="match status" value="1"/>
</dbReference>
<proteinExistence type="inferred from homology"/>
<dbReference type="InterPro" id="IPR012341">
    <property type="entry name" value="6hp_glycosidase-like_sf"/>
</dbReference>
<dbReference type="InterPro" id="IPR029436">
    <property type="entry name" value="AGL_euk_N"/>
</dbReference>
<feature type="region of interest" description="Disordered" evidence="18">
    <location>
        <begin position="46"/>
        <end position="112"/>
    </location>
</feature>
<dbReference type="SUPFAM" id="SSF48208">
    <property type="entry name" value="Six-hairpin glycosidases"/>
    <property type="match status" value="1"/>
</dbReference>
<evidence type="ECO:0000313" key="23">
    <source>
        <dbReference type="EMBL" id="JAC37346.1"/>
    </source>
</evidence>
<reference evidence="23" key="1">
    <citation type="journal article" date="2014" name="BMC Genomics">
        <title>Characterizing the developmental transcriptome of the oriental fruit fly, Bactrocera dorsalis (Diptera: Tephritidae) through comparative genomic analysis with Drosophila melanogaster utilizing modENCODE datasets.</title>
        <authorList>
            <person name="Geib S.M."/>
            <person name="Calla B."/>
            <person name="Hall B."/>
            <person name="Hou S."/>
            <person name="Manoukis N.C."/>
        </authorList>
    </citation>
    <scope>NUCLEOTIDE SEQUENCE</scope>
    <source>
        <strain evidence="23">Punador</strain>
    </source>
</reference>
<dbReference type="GO" id="GO:0005737">
    <property type="term" value="C:cytoplasm"/>
    <property type="evidence" value="ECO:0007669"/>
    <property type="project" value="UniProtKB-SubCell"/>
</dbReference>
<dbReference type="InterPro" id="IPR032792">
    <property type="entry name" value="AGL_glucanoTrfase"/>
</dbReference>
<evidence type="ECO:0000256" key="4">
    <source>
        <dbReference type="ARBA" id="ARBA00004496"/>
    </source>
</evidence>
<evidence type="ECO:0000259" key="19">
    <source>
        <dbReference type="Pfam" id="PF06202"/>
    </source>
</evidence>
<dbReference type="InterPro" id="IPR017853">
    <property type="entry name" value="GH"/>
</dbReference>
<feature type="domain" description="Eukaryotic glycogen debranching enzyme N-terminal" evidence="20">
    <location>
        <begin position="376"/>
        <end position="474"/>
    </location>
</feature>
<dbReference type="Gene3D" id="3.20.20.80">
    <property type="entry name" value="Glycosidases"/>
    <property type="match status" value="2"/>
</dbReference>
<dbReference type="EMBL" id="GAKP01021606">
    <property type="protein sequence ID" value="JAC37346.1"/>
    <property type="molecule type" value="Transcribed_RNA"/>
</dbReference>
<dbReference type="GO" id="GO:0004135">
    <property type="term" value="F:amylo-alpha-1,6-glucosidase activity"/>
    <property type="evidence" value="ECO:0007669"/>
    <property type="project" value="UniProtKB-EC"/>
</dbReference>
<dbReference type="GO" id="GO:0004134">
    <property type="term" value="F:4-alpha-glucanotransferase activity"/>
    <property type="evidence" value="ECO:0007669"/>
    <property type="project" value="UniProtKB-EC"/>
</dbReference>
<feature type="compositionally biased region" description="Polar residues" evidence="18">
    <location>
        <begin position="191"/>
        <end position="202"/>
    </location>
</feature>
<keyword evidence="11" id="KW-0732">Signal</keyword>
<evidence type="ECO:0000256" key="7">
    <source>
        <dbReference type="ARBA" id="ARBA00020723"/>
    </source>
</evidence>
<feature type="region of interest" description="Disordered" evidence="18">
    <location>
        <begin position="275"/>
        <end position="295"/>
    </location>
</feature>
<dbReference type="PANTHER" id="PTHR10569">
    <property type="entry name" value="GLYCOGEN DEBRANCHING ENZYME"/>
    <property type="match status" value="1"/>
</dbReference>
<sequence length="1878" mass="210783">MDGFRRLFVDLQRQLHTLLQIILNWQFVRWIVDYYSKLTNDRSIDADANADDVNGNADIQQPNTKTNNRPRIKWSCGVTEDGAGANNATNITDASNAVSDGGAEGPEGHNSAAAEAVTRVADTKHLRNAASDIVAGDQEQQLPDIPVTETVTDVGLAGVLNAIPSANMGNVHNSNKNKHKANKISAGGEGTNSQKSPKTTNSPKKRNSKEKSIKSNKQADEVVVEKSEPDILISSYIIDNKAEQALENCLSETSSEQLSLKSAETVELEAKLVDAEEQKSNHTQISSQPSNSKEQFDLELNNQEDETKEDPIEEPKVPVTTAVGVKFENLSADQLVLADPKALKMTISSDIHSVPIAEGTNAESVLYRIKRGTTLRVHGDATLLGREIILHTNYPAEGKKFVRTEYRVLDWHARNGKPFTTNLSKYAHIVDTDIFSEVKMNLSGTFRFWFQYKDSKGSEPDGALYVQVEPTLHVGPPGAQKIIPLNSVRCQTVLTKLLGPLNTWESKLRVAKESGYNVIHFTPIQELGGSRSAYSLRNQLKVNPHFAVKKGGEVSFDDVDKVIKKCRQEWGIASICDIVLNHTANESDWVREHPDVTYSCATSPYLRPAFLLDALLAKCGEDVAAGFLEHVGVPAVIEYEDHLQALKYQLHQVYLPKVNIHELFQCNISKTIEEFMSLVRTRAPPKHVADESRFNEIQLIKDPQFKRLGVTIDMNLALEIFNAFHGDCFDEESRFRKCAETLRYRLEAINEEARAEVQGYLGYAIENCLAGIRYERVQHDGPHVRVISEKHPLFMQYFTQLKAVGKSLKEIEEGMYGDLGKFFQAHNGWVMGYSDPLRDFAEEQPGRGNVYLKRELIAWGDSVKLRYGKKPEDSPYLWKHMTEYVVTTAKIFDGVRLDNCHSTPLHVAEYLLDAARAINQDLYVVAELFTNSDATDNAFVNRLGITSLIREALSAWDSHEEGRLVYRYGGEPVGAFYVNPKRDLAPSVAHALFMDQTHDNPSPVEKRSVYDLLPSAALVSMACCATGSNRGYDELVPHHIHVVDEERQYQEWGKGVDGNSGIIAAKRALNLLHGQLAEEGFNQVYVDQMDPNIVAVTRHSPTTHESVILVAHTAFGYPHPNAGPTGVRSLRFEGTLNEIILEADIAMKSDKPFDRPGPFKKDPNYINGFSQFQLNLREHIPLDKSKIFRATPYVDGNVTQLDFENLYPGSVVAIRVSLHKPTKPHAEYLQRLVTSLQSESGAMYKELREIIAKLDLVDLNRALFTCEEEERDHGYGGAAYDIPNYGRTVYCGLQGFISILTEISPRNDLGHPLCNNLRDGNWMIDYVADRLGQREGTKILSKWLKTSFDPLKNIPRYLIPCYFDAILSGVYEALVGHTYQLMPEFIRDGHNFPQTLALATLQFLSACRSANLPPLSPAVVPQPPEICVTLSAGLPHFSTGYMRCWGRDTFIALRGIMYLTGRYQEARYIILGFGQCLRHGLIPNLLDNGTKPRFNCRDAVWWWLNSIKQYVGEAPHGVEILKDLVSRIFPYDDSEPHPRGKFDQKLIDVMQEALQIHFQGLQYRERNAGYEIDAHMTDQGFNNNIGVHPETGFVFGGNIANCGTWMDKMGSSEKAGNRGRPATPRDGSAVELVGLQMSVLRFMQSLSEKGIITYKSVERKGPNGEATTWTYKQWADRIQNNFEKCFFVDESEKGLQANKKNIYKDSYGASQGWTDFQLRCNFPITMVVAPELFNPQKAWAALEQARKHLLGPLGMKTLDPDDWNYRPNYDNSNDADDCTVAHGFNYHQGPEWLWPIGFYLRARLIFAKKCGYLDAAIADTWSILRAHLKELHTSHWRGLPELTNDNGAYCHDSCRTQAWSVATILEVLHDLHAIGGDV</sequence>
<feature type="domain" description="Glycogen debranching enzyme glucanotransferase" evidence="21">
    <location>
        <begin position="482"/>
        <end position="923"/>
    </location>
</feature>
<dbReference type="Pfam" id="PF14699">
    <property type="entry name" value="hGDE_N"/>
    <property type="match status" value="1"/>
</dbReference>
<evidence type="ECO:0000256" key="15">
    <source>
        <dbReference type="ARBA" id="ARBA00023295"/>
    </source>
</evidence>
<comment type="catalytic activity">
    <reaction evidence="1">
        <text>Transfers a segment of a (1-&gt;4)-alpha-D-glucan to a new position in an acceptor, which may be glucose or a (1-&gt;4)-alpha-D-glucan.</text>
        <dbReference type="EC" id="2.4.1.25"/>
    </reaction>
</comment>
<feature type="domain" description="Glycogen debranching enzyme C-terminal" evidence="19">
    <location>
        <begin position="1400"/>
        <end position="1866"/>
    </location>
</feature>
<evidence type="ECO:0000256" key="3">
    <source>
        <dbReference type="ARBA" id="ARBA00003530"/>
    </source>
</evidence>
<feature type="domain" description="Glycogen debranching enzyme central" evidence="22">
    <location>
        <begin position="1061"/>
        <end position="1331"/>
    </location>
</feature>
<evidence type="ECO:0000256" key="14">
    <source>
        <dbReference type="ARBA" id="ARBA00023268"/>
    </source>
</evidence>
<dbReference type="SUPFAM" id="SSF51445">
    <property type="entry name" value="(Trans)glycosidases"/>
    <property type="match status" value="1"/>
</dbReference>
<protein>
    <recommendedName>
        <fullName evidence="7">Glycogen debranching enzyme</fullName>
        <ecNumber evidence="5">2.4.1.25</ecNumber>
        <ecNumber evidence="6">3.2.1.33</ecNumber>
    </recommendedName>
    <alternativeName>
        <fullName evidence="17">Glycogen debrancher</fullName>
    </alternativeName>
</protein>
<evidence type="ECO:0000256" key="13">
    <source>
        <dbReference type="ARBA" id="ARBA00023056"/>
    </source>
</evidence>
<accession>A0A034V250</accession>
<name>A0A034V250_BACDO</name>
<dbReference type="InterPro" id="IPR032790">
    <property type="entry name" value="GDE_C"/>
</dbReference>
<evidence type="ECO:0000256" key="6">
    <source>
        <dbReference type="ARBA" id="ARBA00012778"/>
    </source>
</evidence>
<feature type="region of interest" description="Disordered" evidence="18">
    <location>
        <begin position="166"/>
        <end position="223"/>
    </location>
</feature>
<evidence type="ECO:0000256" key="11">
    <source>
        <dbReference type="ARBA" id="ARBA00022729"/>
    </source>
</evidence>
<dbReference type="InterPro" id="IPR010401">
    <property type="entry name" value="AGL/Gdb1"/>
</dbReference>
<dbReference type="Gene3D" id="1.50.10.10">
    <property type="match status" value="1"/>
</dbReference>
<dbReference type="OrthoDB" id="10248904at2759"/>
<dbReference type="Pfam" id="PF06202">
    <property type="entry name" value="GDE_C"/>
    <property type="match status" value="1"/>
</dbReference>
<keyword evidence="13" id="KW-0320">Glycogen biosynthesis</keyword>
<feature type="compositionally biased region" description="Polar residues" evidence="18">
    <location>
        <begin position="86"/>
        <end position="98"/>
    </location>
</feature>
<evidence type="ECO:0000256" key="17">
    <source>
        <dbReference type="ARBA" id="ARBA00031477"/>
    </source>
</evidence>
<evidence type="ECO:0000256" key="18">
    <source>
        <dbReference type="SAM" id="MobiDB-lite"/>
    </source>
</evidence>
<gene>
    <name evidence="23" type="primary">GDE</name>
</gene>
<keyword evidence="14" id="KW-0511">Multifunctional enzyme</keyword>
<dbReference type="EC" id="3.2.1.33" evidence="6"/>
<dbReference type="InterPro" id="IPR032788">
    <property type="entry name" value="AGL_central"/>
</dbReference>
<evidence type="ECO:0000259" key="22">
    <source>
        <dbReference type="Pfam" id="PF14702"/>
    </source>
</evidence>
<dbReference type="FunFam" id="3.20.20.80:FF:000108">
    <property type="entry name" value="glycogen debranching enzyme"/>
    <property type="match status" value="1"/>
</dbReference>
<evidence type="ECO:0000256" key="10">
    <source>
        <dbReference type="ARBA" id="ARBA00022679"/>
    </source>
</evidence>
<dbReference type="GO" id="GO:0005980">
    <property type="term" value="P:glycogen catabolic process"/>
    <property type="evidence" value="ECO:0007669"/>
    <property type="project" value="InterPro"/>
</dbReference>
<keyword evidence="10" id="KW-0808">Transferase</keyword>
<evidence type="ECO:0000256" key="2">
    <source>
        <dbReference type="ARBA" id="ARBA00000927"/>
    </source>
</evidence>
<feature type="compositionally biased region" description="Basic and acidic residues" evidence="18">
    <location>
        <begin position="209"/>
        <end position="223"/>
    </location>
</feature>
<dbReference type="CDD" id="cd11327">
    <property type="entry name" value="AmyAc_Glg_debranch_2"/>
    <property type="match status" value="1"/>
</dbReference>
<dbReference type="NCBIfam" id="TIGR01531">
    <property type="entry name" value="glyc_debranch"/>
    <property type="match status" value="1"/>
</dbReference>
<comment type="subcellular location">
    <subcellularLocation>
        <location evidence="4">Cytoplasm</location>
    </subcellularLocation>
</comment>
<evidence type="ECO:0000259" key="21">
    <source>
        <dbReference type="Pfam" id="PF14701"/>
    </source>
</evidence>
<feature type="compositionally biased region" description="Polar residues" evidence="18">
    <location>
        <begin position="281"/>
        <end position="293"/>
    </location>
</feature>
<keyword evidence="15" id="KW-0326">Glycosidase</keyword>
<dbReference type="FunFam" id="1.50.10.10:FF:000039">
    <property type="entry name" value="Glycogen debranching enzyme Gdb1, putative"/>
    <property type="match status" value="1"/>
</dbReference>
<dbReference type="InterPro" id="IPR006421">
    <property type="entry name" value="Glycogen_debranch_met"/>
</dbReference>
<organism evidence="23">
    <name type="scientific">Bactrocera dorsalis</name>
    <name type="common">Oriental fruit fly</name>
    <name type="synonym">Dacus dorsalis</name>
    <dbReference type="NCBI Taxonomy" id="27457"/>
    <lineage>
        <taxon>Eukaryota</taxon>
        <taxon>Metazoa</taxon>
        <taxon>Ecdysozoa</taxon>
        <taxon>Arthropoda</taxon>
        <taxon>Hexapoda</taxon>
        <taxon>Insecta</taxon>
        <taxon>Pterygota</taxon>
        <taxon>Neoptera</taxon>
        <taxon>Endopterygota</taxon>
        <taxon>Diptera</taxon>
        <taxon>Brachycera</taxon>
        <taxon>Muscomorpha</taxon>
        <taxon>Tephritoidea</taxon>
        <taxon>Tephritidae</taxon>
        <taxon>Bactrocera</taxon>
        <taxon>Bactrocera</taxon>
    </lineage>
</organism>
<comment type="catalytic activity">
    <reaction evidence="2">
        <text>Hydrolysis of (1-&gt;6)-alpha-D-glucosidic branch linkages in glycogen phosphorylase limit dextrin.</text>
        <dbReference type="EC" id="3.2.1.33"/>
    </reaction>
</comment>
<dbReference type="EC" id="2.4.1.25" evidence="5"/>
<evidence type="ECO:0000256" key="9">
    <source>
        <dbReference type="ARBA" id="ARBA00022676"/>
    </source>
</evidence>
<evidence type="ECO:0000256" key="12">
    <source>
        <dbReference type="ARBA" id="ARBA00022801"/>
    </source>
</evidence>
<dbReference type="InterPro" id="IPR008928">
    <property type="entry name" value="6-hairpin_glycosidase_sf"/>
</dbReference>